<dbReference type="InterPro" id="IPR036164">
    <property type="entry name" value="bL21-like_sf"/>
</dbReference>
<sequence>MSSFTIRRAAASWRPLLAQQTVARLSFPRGICASARASQQALQLAEEESQHITFSTSSPRSLHTSSAALSPSPTSTPPPPTPTSIPPPPSVTTTSTKPSADTLAALSLLRAQPSFYAIVELKARPYHVHKNDVILTPKINNLQLGDVIALDRVREIGSPDFILKGNPYIDPTYFSIKAVVVEHLVSKENETLFKNRSGRNRIVKNKSHHTALRVAEIDINDKL</sequence>
<comment type="similarity">
    <text evidence="1">Belongs to the bacterial ribosomal protein bL21 family.</text>
</comment>
<gene>
    <name evidence="4" type="ORF">PhCBS80983_g01069</name>
</gene>
<comment type="caution">
    <text evidence="4">The sequence shown here is derived from an EMBL/GenBank/DDBJ whole genome shotgun (WGS) entry which is preliminary data.</text>
</comment>
<evidence type="ECO:0000256" key="3">
    <source>
        <dbReference type="SAM" id="MobiDB-lite"/>
    </source>
</evidence>
<dbReference type="InterPro" id="IPR028909">
    <property type="entry name" value="bL21-like"/>
</dbReference>
<dbReference type="GO" id="GO:0005762">
    <property type="term" value="C:mitochondrial large ribosomal subunit"/>
    <property type="evidence" value="ECO:0007669"/>
    <property type="project" value="TreeGrafter"/>
</dbReference>
<accession>A0A507EE35</accession>
<dbReference type="SUPFAM" id="SSF141091">
    <property type="entry name" value="L21p-like"/>
    <property type="match status" value="1"/>
</dbReference>
<evidence type="ECO:0000313" key="5">
    <source>
        <dbReference type="Proteomes" id="UP000318582"/>
    </source>
</evidence>
<evidence type="ECO:0000256" key="1">
    <source>
        <dbReference type="ARBA" id="ARBA00008563"/>
    </source>
</evidence>
<name>A0A507EE35_9FUNG</name>
<dbReference type="Proteomes" id="UP000318582">
    <property type="component" value="Unassembled WGS sequence"/>
</dbReference>
<evidence type="ECO:0000313" key="4">
    <source>
        <dbReference type="EMBL" id="TPX61448.1"/>
    </source>
</evidence>
<dbReference type="STRING" id="109895.A0A507EE35"/>
<feature type="region of interest" description="Disordered" evidence="3">
    <location>
        <begin position="50"/>
        <end position="97"/>
    </location>
</feature>
<dbReference type="AlphaFoldDB" id="A0A507EE35"/>
<organism evidence="4 5">
    <name type="scientific">Powellomyces hirtus</name>
    <dbReference type="NCBI Taxonomy" id="109895"/>
    <lineage>
        <taxon>Eukaryota</taxon>
        <taxon>Fungi</taxon>
        <taxon>Fungi incertae sedis</taxon>
        <taxon>Chytridiomycota</taxon>
        <taxon>Chytridiomycota incertae sedis</taxon>
        <taxon>Chytridiomycetes</taxon>
        <taxon>Spizellomycetales</taxon>
        <taxon>Powellomycetaceae</taxon>
        <taxon>Powellomyces</taxon>
    </lineage>
</organism>
<protein>
    <recommendedName>
        <fullName evidence="2">Large ribosomal subunit protein bL21m</fullName>
    </recommendedName>
</protein>
<dbReference type="Pfam" id="PF00829">
    <property type="entry name" value="Ribosomal_L21p"/>
    <property type="match status" value="1"/>
</dbReference>
<proteinExistence type="inferred from homology"/>
<feature type="compositionally biased region" description="Pro residues" evidence="3">
    <location>
        <begin position="74"/>
        <end position="90"/>
    </location>
</feature>
<dbReference type="PANTHER" id="PTHR21349:SF0">
    <property type="entry name" value="LARGE RIBOSOMAL SUBUNIT PROTEIN BL21M"/>
    <property type="match status" value="1"/>
</dbReference>
<keyword evidence="5" id="KW-1185">Reference proteome</keyword>
<dbReference type="PANTHER" id="PTHR21349">
    <property type="entry name" value="50S RIBOSOMAL PROTEIN L21"/>
    <property type="match status" value="1"/>
</dbReference>
<reference evidence="4 5" key="1">
    <citation type="journal article" date="2019" name="Sci. Rep.">
        <title>Comparative genomics of chytrid fungi reveal insights into the obligate biotrophic and pathogenic lifestyle of Synchytrium endobioticum.</title>
        <authorList>
            <person name="van de Vossenberg B.T.L.H."/>
            <person name="Warris S."/>
            <person name="Nguyen H.D.T."/>
            <person name="van Gent-Pelzer M.P.E."/>
            <person name="Joly D.L."/>
            <person name="van de Geest H.C."/>
            <person name="Bonants P.J.M."/>
            <person name="Smith D.S."/>
            <person name="Levesque C.A."/>
            <person name="van der Lee T.A.J."/>
        </authorList>
    </citation>
    <scope>NUCLEOTIDE SEQUENCE [LARGE SCALE GENOMIC DNA]</scope>
    <source>
        <strain evidence="4 5">CBS 809.83</strain>
    </source>
</reference>
<dbReference type="GO" id="GO:0003735">
    <property type="term" value="F:structural constituent of ribosome"/>
    <property type="evidence" value="ECO:0007669"/>
    <property type="project" value="TreeGrafter"/>
</dbReference>
<feature type="compositionally biased region" description="Low complexity" evidence="3">
    <location>
        <begin position="55"/>
        <end position="73"/>
    </location>
</feature>
<dbReference type="EMBL" id="QEAQ01000007">
    <property type="protein sequence ID" value="TPX61448.1"/>
    <property type="molecule type" value="Genomic_DNA"/>
</dbReference>
<evidence type="ECO:0000256" key="2">
    <source>
        <dbReference type="ARBA" id="ARBA00044129"/>
    </source>
</evidence>